<dbReference type="AlphaFoldDB" id="A0A840AEF0"/>
<name>A0A840AEF0_9PROT</name>
<evidence type="ECO:0000313" key="1">
    <source>
        <dbReference type="EMBL" id="MBB3899282.1"/>
    </source>
</evidence>
<dbReference type="EMBL" id="JACIDJ010000004">
    <property type="protein sequence ID" value="MBB3899282.1"/>
    <property type="molecule type" value="Genomic_DNA"/>
</dbReference>
<sequence length="124" mass="14101">MDLPAWMRFEDLSAAHPRVLSLRSTEQFLLLASYKLWREDVSPIDGAALDKLRSRLSPHPRREQNLQFGRNVLETALERLSTAGLIELGERGLTPALRAVVEIERAMGQGKRDVEPMLRRLLEG</sequence>
<protein>
    <submittedName>
        <fullName evidence="1">Uncharacterized protein</fullName>
    </submittedName>
</protein>
<reference evidence="1 2" key="1">
    <citation type="submission" date="2020-08" db="EMBL/GenBank/DDBJ databases">
        <title>Genomic Encyclopedia of Type Strains, Phase IV (KMG-IV): sequencing the most valuable type-strain genomes for metagenomic binning, comparative biology and taxonomic classification.</title>
        <authorList>
            <person name="Goeker M."/>
        </authorList>
    </citation>
    <scope>NUCLEOTIDE SEQUENCE [LARGE SCALE GENOMIC DNA]</scope>
    <source>
        <strain evidence="1 2">DSM 19979</strain>
    </source>
</reference>
<comment type="caution">
    <text evidence="1">The sequence shown here is derived from an EMBL/GenBank/DDBJ whole genome shotgun (WGS) entry which is preliminary data.</text>
</comment>
<accession>A0A840AEF0</accession>
<dbReference type="Proteomes" id="UP000553193">
    <property type="component" value="Unassembled WGS sequence"/>
</dbReference>
<proteinExistence type="predicted"/>
<dbReference type="RefSeq" id="WP_184384890.1">
    <property type="nucleotide sequence ID" value="NZ_JACIDJ010000004.1"/>
</dbReference>
<organism evidence="1 2">
    <name type="scientific">Roseococcus suduntuyensis</name>
    <dbReference type="NCBI Taxonomy" id="455361"/>
    <lineage>
        <taxon>Bacteria</taxon>
        <taxon>Pseudomonadati</taxon>
        <taxon>Pseudomonadota</taxon>
        <taxon>Alphaproteobacteria</taxon>
        <taxon>Acetobacterales</taxon>
        <taxon>Roseomonadaceae</taxon>
        <taxon>Roseococcus</taxon>
    </lineage>
</organism>
<evidence type="ECO:0000313" key="2">
    <source>
        <dbReference type="Proteomes" id="UP000553193"/>
    </source>
</evidence>
<keyword evidence="2" id="KW-1185">Reference proteome</keyword>
<gene>
    <name evidence="1" type="ORF">GGQ83_002730</name>
</gene>